<name>M7BJ19_CHEMY</name>
<dbReference type="Gene3D" id="1.10.287.3160">
    <property type="match status" value="1"/>
</dbReference>
<evidence type="ECO:0000313" key="2">
    <source>
        <dbReference type="Proteomes" id="UP000031443"/>
    </source>
</evidence>
<gene>
    <name evidence="1" type="ORF">UY3_07161</name>
</gene>
<evidence type="ECO:0008006" key="3">
    <source>
        <dbReference type="Google" id="ProtNLM"/>
    </source>
</evidence>
<sequence length="291" mass="33059">MALLKRVEELAEETEELAEEFNNLFNVIPSSTLARVALPVHPGVLKIAKSVWQTPSYIPPTSKKVENKYYVLAKRFEYLYAHPPAGSLVVSIIKERDRQVQASGTPKNKDARRLDLFGRKVYSVASLQVWVSNHQALLGRFNFNLWDSISKFKEGLPQDQAQEFATFMDAGKEVTRGTLQMAWEATVSAARMVISAVVMRWSSWLQCSRLSQEMQTTLQDLPFEGEGLLELTDAQLHCLKDSRATLWSLGLHTPQQIRKPFQPLSPLPPSRSWGIPQSISYRRKEKVKGFK</sequence>
<keyword evidence="2" id="KW-1185">Reference proteome</keyword>
<dbReference type="EMBL" id="KB527912">
    <property type="protein sequence ID" value="EMP35675.1"/>
    <property type="molecule type" value="Genomic_DNA"/>
</dbReference>
<protein>
    <recommendedName>
        <fullName evidence="3">Lamina-associated polypeptide 2 alpha C-terminal domain-containing protein</fullName>
    </recommendedName>
</protein>
<evidence type="ECO:0000313" key="1">
    <source>
        <dbReference type="EMBL" id="EMP35675.1"/>
    </source>
</evidence>
<proteinExistence type="predicted"/>
<reference evidence="2" key="1">
    <citation type="journal article" date="2013" name="Nat. Genet.">
        <title>The draft genomes of soft-shell turtle and green sea turtle yield insights into the development and evolution of the turtle-specific body plan.</title>
        <authorList>
            <person name="Wang Z."/>
            <person name="Pascual-Anaya J."/>
            <person name="Zadissa A."/>
            <person name="Li W."/>
            <person name="Niimura Y."/>
            <person name="Huang Z."/>
            <person name="Li C."/>
            <person name="White S."/>
            <person name="Xiong Z."/>
            <person name="Fang D."/>
            <person name="Wang B."/>
            <person name="Ming Y."/>
            <person name="Chen Y."/>
            <person name="Zheng Y."/>
            <person name="Kuraku S."/>
            <person name="Pignatelli M."/>
            <person name="Herrero J."/>
            <person name="Beal K."/>
            <person name="Nozawa M."/>
            <person name="Li Q."/>
            <person name="Wang J."/>
            <person name="Zhang H."/>
            <person name="Yu L."/>
            <person name="Shigenobu S."/>
            <person name="Wang J."/>
            <person name="Liu J."/>
            <person name="Flicek P."/>
            <person name="Searle S."/>
            <person name="Wang J."/>
            <person name="Kuratani S."/>
            <person name="Yin Y."/>
            <person name="Aken B."/>
            <person name="Zhang G."/>
            <person name="Irie N."/>
        </authorList>
    </citation>
    <scope>NUCLEOTIDE SEQUENCE [LARGE SCALE GENOMIC DNA]</scope>
</reference>
<accession>M7BJ19</accession>
<organism evidence="1 2">
    <name type="scientific">Chelonia mydas</name>
    <name type="common">Green sea-turtle</name>
    <name type="synonym">Chelonia agassizi</name>
    <dbReference type="NCBI Taxonomy" id="8469"/>
    <lineage>
        <taxon>Eukaryota</taxon>
        <taxon>Metazoa</taxon>
        <taxon>Chordata</taxon>
        <taxon>Craniata</taxon>
        <taxon>Vertebrata</taxon>
        <taxon>Euteleostomi</taxon>
        <taxon>Archelosauria</taxon>
        <taxon>Testudinata</taxon>
        <taxon>Testudines</taxon>
        <taxon>Cryptodira</taxon>
        <taxon>Durocryptodira</taxon>
        <taxon>Americhelydia</taxon>
        <taxon>Chelonioidea</taxon>
        <taxon>Cheloniidae</taxon>
        <taxon>Chelonia</taxon>
    </lineage>
</organism>
<dbReference type="Proteomes" id="UP000031443">
    <property type="component" value="Unassembled WGS sequence"/>
</dbReference>
<dbReference type="AlphaFoldDB" id="M7BJ19"/>